<protein>
    <recommendedName>
        <fullName evidence="4">long-chain-fatty-acid--CoA ligase</fullName>
        <ecNumber evidence="4">6.2.1.3</ecNumber>
    </recommendedName>
</protein>
<keyword evidence="2" id="KW-0276">Fatty acid metabolism</keyword>
<dbReference type="Gene3D" id="3.40.50.12780">
    <property type="entry name" value="N-terminal domain of ligase-like"/>
    <property type="match status" value="1"/>
</dbReference>
<dbReference type="InterPro" id="IPR000873">
    <property type="entry name" value="AMP-dep_synth/lig_dom"/>
</dbReference>
<dbReference type="GO" id="GO:0004467">
    <property type="term" value="F:long-chain fatty acid-CoA ligase activity"/>
    <property type="evidence" value="ECO:0007669"/>
    <property type="project" value="UniProtKB-EC"/>
</dbReference>
<dbReference type="AlphaFoldDB" id="A0A9J6BXF8"/>
<dbReference type="EMBL" id="JADBJN010000002">
    <property type="protein sequence ID" value="KAG5674376.1"/>
    <property type="molecule type" value="Genomic_DNA"/>
</dbReference>
<reference evidence="6" key="1">
    <citation type="submission" date="2021-03" db="EMBL/GenBank/DDBJ databases">
        <title>Chromosome level genome of the anhydrobiotic midge Polypedilum vanderplanki.</title>
        <authorList>
            <person name="Yoshida Y."/>
            <person name="Kikawada T."/>
            <person name="Gusev O."/>
        </authorList>
    </citation>
    <scope>NUCLEOTIDE SEQUENCE</scope>
    <source>
        <strain evidence="6">NIAS01</strain>
        <tissue evidence="6">Whole body or cell culture</tissue>
    </source>
</reference>
<evidence type="ECO:0000259" key="5">
    <source>
        <dbReference type="Pfam" id="PF00501"/>
    </source>
</evidence>
<feature type="domain" description="AMP-dependent synthetase/ligase" evidence="5">
    <location>
        <begin position="37"/>
        <end position="458"/>
    </location>
</feature>
<evidence type="ECO:0000313" key="7">
    <source>
        <dbReference type="Proteomes" id="UP001107558"/>
    </source>
</evidence>
<evidence type="ECO:0000256" key="1">
    <source>
        <dbReference type="ARBA" id="ARBA00022598"/>
    </source>
</evidence>
<evidence type="ECO:0000313" key="6">
    <source>
        <dbReference type="EMBL" id="KAG5674376.1"/>
    </source>
</evidence>
<evidence type="ECO:0000256" key="4">
    <source>
        <dbReference type="ARBA" id="ARBA00026121"/>
    </source>
</evidence>
<evidence type="ECO:0000256" key="3">
    <source>
        <dbReference type="ARBA" id="ARBA00023098"/>
    </source>
</evidence>
<keyword evidence="3" id="KW-0443">Lipid metabolism</keyword>
<name>A0A9J6BXF8_POLVA</name>
<accession>A0A9J6BXF8</accession>
<dbReference type="InterPro" id="IPR042099">
    <property type="entry name" value="ANL_N_sf"/>
</dbReference>
<evidence type="ECO:0000256" key="2">
    <source>
        <dbReference type="ARBA" id="ARBA00022832"/>
    </source>
</evidence>
<dbReference type="SUPFAM" id="SSF56801">
    <property type="entry name" value="Acetyl-CoA synthetase-like"/>
    <property type="match status" value="1"/>
</dbReference>
<dbReference type="GO" id="GO:0016020">
    <property type="term" value="C:membrane"/>
    <property type="evidence" value="ECO:0007669"/>
    <property type="project" value="TreeGrafter"/>
</dbReference>
<dbReference type="PANTHER" id="PTHR43272:SF32">
    <property type="entry name" value="AMP-DEPENDENT SYNTHETASE_LIGASE DOMAIN-CONTAINING PROTEIN"/>
    <property type="match status" value="1"/>
</dbReference>
<proteinExistence type="predicted"/>
<gene>
    <name evidence="6" type="ORF">PVAND_004350</name>
</gene>
<comment type="caution">
    <text evidence="6">The sequence shown here is derived from an EMBL/GenBank/DDBJ whole genome shotgun (WGS) entry which is preliminary data.</text>
</comment>
<dbReference type="Pfam" id="PF00501">
    <property type="entry name" value="AMP-binding"/>
    <property type="match status" value="1"/>
</dbReference>
<dbReference type="Proteomes" id="UP001107558">
    <property type="component" value="Chromosome 2"/>
</dbReference>
<keyword evidence="1" id="KW-0436">Ligase</keyword>
<dbReference type="InterPro" id="IPR020845">
    <property type="entry name" value="AMP-binding_CS"/>
</dbReference>
<dbReference type="OrthoDB" id="3633556at2759"/>
<dbReference type="PROSITE" id="PS00455">
    <property type="entry name" value="AMP_BINDING"/>
    <property type="match status" value="1"/>
</dbReference>
<organism evidence="6 7">
    <name type="scientific">Polypedilum vanderplanki</name>
    <name type="common">Sleeping chironomid midge</name>
    <dbReference type="NCBI Taxonomy" id="319348"/>
    <lineage>
        <taxon>Eukaryota</taxon>
        <taxon>Metazoa</taxon>
        <taxon>Ecdysozoa</taxon>
        <taxon>Arthropoda</taxon>
        <taxon>Hexapoda</taxon>
        <taxon>Insecta</taxon>
        <taxon>Pterygota</taxon>
        <taxon>Neoptera</taxon>
        <taxon>Endopterygota</taxon>
        <taxon>Diptera</taxon>
        <taxon>Nematocera</taxon>
        <taxon>Chironomoidea</taxon>
        <taxon>Chironomidae</taxon>
        <taxon>Chironominae</taxon>
        <taxon>Polypedilum</taxon>
        <taxon>Polypedilum</taxon>
    </lineage>
</organism>
<dbReference type="GO" id="GO:0005783">
    <property type="term" value="C:endoplasmic reticulum"/>
    <property type="evidence" value="ECO:0007669"/>
    <property type="project" value="TreeGrafter"/>
</dbReference>
<dbReference type="Pfam" id="PF23562">
    <property type="entry name" value="AMP-binding_C_3"/>
    <property type="match status" value="1"/>
</dbReference>
<keyword evidence="7" id="KW-1185">Reference proteome</keyword>
<sequence length="650" mass="72859">MSFTRASNNIRVSDIKQPYKITRIDNDFDPITIPDLFDRIVENYAENPALAYLDYETKKWNFLSYKQYKEKIDKYAKIFIKLGLKRFGSVAVLAFNSVEWFITELAAIHAGGVITGIYTTNSVDSTKYVLEKSGATIVVVDDAKQMEKVKEIKKRMPHLKVVIQTREPFSESIDNGYYTWDELALMDTDDVEQEYHDRRADLAANDCCSLIFTSGTTGFPKGVMLSHDNLIFVAKAGTEFEKMEAPKEKIISYLPLSHIAAQIVDIYACLLSAGCTYFAERDALKGSLGKTLKDVKPTRFLGVPRVYEKMHEKMLEIGSRQNCLMRAIGGWAKRVTLQHHLDRMAGKETNSFQYQIAKKFIISKVKKALGFENCLSFASGAAPLSVDTKRYFLSLDIPIIEIFGMSECSGGHSFSVVDSPSFETIGKGLPGTLTKLRNPDANGHGELMVKGRHVCMGYIDDMDKTCETILDDGWLATGDIAYIDHDGYIFITGRLKDIIITAGGENVAPYYCEQLVKAELPAISNAFLIGDRRKYLTMLISLKTLMAADSGMPLDELADETIKWLEGLNLSYTTLSGILNAGPDPIVLRSIQEGIDRANKKAISNAQKIQKFRILPHDFSITTGEITPTMKLKRNVVVEKYKDIIDSMYQ</sequence>
<dbReference type="PANTHER" id="PTHR43272">
    <property type="entry name" value="LONG-CHAIN-FATTY-ACID--COA LIGASE"/>
    <property type="match status" value="1"/>
</dbReference>
<dbReference type="EC" id="6.2.1.3" evidence="4"/>